<evidence type="ECO:0008006" key="4">
    <source>
        <dbReference type="Google" id="ProtNLM"/>
    </source>
</evidence>
<evidence type="ECO:0000256" key="1">
    <source>
        <dbReference type="SAM" id="Phobius"/>
    </source>
</evidence>
<evidence type="ECO:0000313" key="3">
    <source>
        <dbReference type="Proteomes" id="UP000254649"/>
    </source>
</evidence>
<gene>
    <name evidence="2" type="ORF">NCTC10801_02505</name>
</gene>
<accession>A0A380U352</accession>
<dbReference type="OrthoDB" id="5688210at2"/>
<keyword evidence="3" id="KW-1185">Reference proteome</keyword>
<proteinExistence type="predicted"/>
<protein>
    <recommendedName>
        <fullName evidence="4">Virus attachment protein p12 family</fullName>
    </recommendedName>
</protein>
<feature type="transmembrane region" description="Helical" evidence="1">
    <location>
        <begin position="6"/>
        <end position="24"/>
    </location>
</feature>
<dbReference type="EMBL" id="UFRQ01000003">
    <property type="protein sequence ID" value="SUT95625.1"/>
    <property type="molecule type" value="Genomic_DNA"/>
</dbReference>
<keyword evidence="1" id="KW-0812">Transmembrane</keyword>
<reference evidence="2 3" key="1">
    <citation type="submission" date="2018-06" db="EMBL/GenBank/DDBJ databases">
        <authorList>
            <consortium name="Pathogen Informatics"/>
            <person name="Doyle S."/>
        </authorList>
    </citation>
    <scope>NUCLEOTIDE SEQUENCE [LARGE SCALE GENOMIC DNA]</scope>
    <source>
        <strain evidence="2 3">NCTC10801</strain>
    </source>
</reference>
<dbReference type="Proteomes" id="UP000254649">
    <property type="component" value="Unassembled WGS sequence"/>
</dbReference>
<organism evidence="2 3">
    <name type="scientific">[Actinobacillus] rossii</name>
    <dbReference type="NCBI Taxonomy" id="123820"/>
    <lineage>
        <taxon>Bacteria</taxon>
        <taxon>Pseudomonadati</taxon>
        <taxon>Pseudomonadota</taxon>
        <taxon>Gammaproteobacteria</taxon>
        <taxon>Pasteurellales</taxon>
        <taxon>Pasteurellaceae</taxon>
    </lineage>
</organism>
<keyword evidence="1" id="KW-0472">Membrane</keyword>
<sequence length="47" mass="5283">MIQNLIVGIIVLACVSYIVWKFALNRKRNVCNGCDKCCNKQKQGGCH</sequence>
<name>A0A380U352_9PAST</name>
<dbReference type="Pfam" id="PF12669">
    <property type="entry name" value="FeoB_associated"/>
    <property type="match status" value="1"/>
</dbReference>
<dbReference type="AlphaFoldDB" id="A0A380U352"/>
<keyword evidence="1" id="KW-1133">Transmembrane helix</keyword>
<evidence type="ECO:0000313" key="2">
    <source>
        <dbReference type="EMBL" id="SUT95625.1"/>
    </source>
</evidence>